<evidence type="ECO:0000313" key="2">
    <source>
        <dbReference type="Proteomes" id="UP001140949"/>
    </source>
</evidence>
<dbReference type="AlphaFoldDB" id="A0AAX6DKM7"/>
<proteinExistence type="predicted"/>
<protein>
    <submittedName>
        <fullName evidence="1">Endoribonuclease Dicer-like protein 3a</fullName>
    </submittedName>
</protein>
<gene>
    <name evidence="1" type="ORF">M6B38_240320</name>
</gene>
<dbReference type="Proteomes" id="UP001140949">
    <property type="component" value="Unassembled WGS sequence"/>
</dbReference>
<reference evidence="1" key="2">
    <citation type="submission" date="2023-04" db="EMBL/GenBank/DDBJ databases">
        <authorList>
            <person name="Bruccoleri R.E."/>
            <person name="Oakeley E.J."/>
            <person name="Faust A.-M."/>
            <person name="Dessus-Babus S."/>
            <person name="Altorfer M."/>
            <person name="Burckhardt D."/>
            <person name="Oertli M."/>
            <person name="Naumann U."/>
            <person name="Petersen F."/>
            <person name="Wong J."/>
        </authorList>
    </citation>
    <scope>NUCLEOTIDE SEQUENCE</scope>
    <source>
        <strain evidence="1">GSM-AAB239-AS_SAM_17_03QT</strain>
        <tissue evidence="1">Leaf</tissue>
    </source>
</reference>
<accession>A0AAX6DKM7</accession>
<keyword evidence="2" id="KW-1185">Reference proteome</keyword>
<reference evidence="1" key="1">
    <citation type="journal article" date="2023" name="GigaByte">
        <title>Genome assembly of the bearded iris, Iris pallida Lam.</title>
        <authorList>
            <person name="Bruccoleri R.E."/>
            <person name="Oakeley E.J."/>
            <person name="Faust A.M.E."/>
            <person name="Altorfer M."/>
            <person name="Dessus-Babus S."/>
            <person name="Burckhardt D."/>
            <person name="Oertli M."/>
            <person name="Naumann U."/>
            <person name="Petersen F."/>
            <person name="Wong J."/>
        </authorList>
    </citation>
    <scope>NUCLEOTIDE SEQUENCE</scope>
    <source>
        <strain evidence="1">GSM-AAB239-AS_SAM_17_03QT</strain>
    </source>
</reference>
<dbReference type="EMBL" id="JANAVB010043937">
    <property type="protein sequence ID" value="KAJ6792249.1"/>
    <property type="molecule type" value="Genomic_DNA"/>
</dbReference>
<sequence>MITMAPLLQPLHMVELARTHVRTRFFLFFYIFNDFFYTRSDVKNFWTTSVSYLLHPFNKLSDFLGILKFGGIAYNQCCSQ</sequence>
<evidence type="ECO:0000313" key="1">
    <source>
        <dbReference type="EMBL" id="KAJ6792249.1"/>
    </source>
</evidence>
<name>A0AAX6DKM7_IRIPA</name>
<comment type="caution">
    <text evidence="1">The sequence shown here is derived from an EMBL/GenBank/DDBJ whole genome shotgun (WGS) entry which is preliminary data.</text>
</comment>
<organism evidence="1 2">
    <name type="scientific">Iris pallida</name>
    <name type="common">Sweet iris</name>
    <dbReference type="NCBI Taxonomy" id="29817"/>
    <lineage>
        <taxon>Eukaryota</taxon>
        <taxon>Viridiplantae</taxon>
        <taxon>Streptophyta</taxon>
        <taxon>Embryophyta</taxon>
        <taxon>Tracheophyta</taxon>
        <taxon>Spermatophyta</taxon>
        <taxon>Magnoliopsida</taxon>
        <taxon>Liliopsida</taxon>
        <taxon>Asparagales</taxon>
        <taxon>Iridaceae</taxon>
        <taxon>Iridoideae</taxon>
        <taxon>Irideae</taxon>
        <taxon>Iris</taxon>
    </lineage>
</organism>